<dbReference type="EMBL" id="BK032642">
    <property type="protein sequence ID" value="DAF52747.1"/>
    <property type="molecule type" value="Genomic_DNA"/>
</dbReference>
<organism evidence="1">
    <name type="scientific">Siphoviridae sp. ctqSm5</name>
    <dbReference type="NCBI Taxonomy" id="2827949"/>
    <lineage>
        <taxon>Viruses</taxon>
        <taxon>Duplodnaviria</taxon>
        <taxon>Heunggongvirae</taxon>
        <taxon>Uroviricota</taxon>
        <taxon>Caudoviricetes</taxon>
    </lineage>
</organism>
<reference evidence="1" key="1">
    <citation type="journal article" date="2021" name="Proc. Natl. Acad. Sci. U.S.A.">
        <title>A Catalog of Tens of Thousands of Viruses from Human Metagenomes Reveals Hidden Associations with Chronic Diseases.</title>
        <authorList>
            <person name="Tisza M.J."/>
            <person name="Buck C.B."/>
        </authorList>
    </citation>
    <scope>NUCLEOTIDE SEQUENCE</scope>
    <source>
        <strain evidence="1">CtqSm5</strain>
    </source>
</reference>
<dbReference type="GO" id="GO:0003968">
    <property type="term" value="F:RNA-directed RNA polymerase activity"/>
    <property type="evidence" value="ECO:0007669"/>
    <property type="project" value="UniProtKB-KW"/>
</dbReference>
<keyword evidence="1" id="KW-0696">RNA-directed RNA polymerase</keyword>
<keyword evidence="1" id="KW-0548">Nucleotidyltransferase</keyword>
<evidence type="ECO:0000313" key="1">
    <source>
        <dbReference type="EMBL" id="DAF52747.1"/>
    </source>
</evidence>
<protein>
    <submittedName>
        <fullName evidence="1">RNA-dependent RNA polymerase</fullName>
    </submittedName>
</protein>
<accession>A0A8S5SPL6</accession>
<proteinExistence type="predicted"/>
<sequence length="543" mass="62646">MKSLLSNRYIWKVCSKRLADSNWDLTLTRNEALKNNELVSLASSSTLRMIELLNGEDFTEKEKVIRDLKMEIGQLKKLSNNPKNREKLIKKQTELNKLVFMEDYMAMVMSSKKHYDRAVKGYTINDVEYVRLLATSAGVKKDTVIFVSKKHKEKLLEWLNAYRDETKQFILAKLEAYISLACSASIPVSTPKGILVVHDVETRFKDSVLLVNGLESKYPKVEQVDDYETVLNACDGLGLVSPELSERWAKELEEDYIPSGFCIRQAFCKGMGFTFDFKAFAREIAQTEEVVDVWGQTHNINDIELVLTTSMMKLWDSYSSIDDYMEKTLKAKHTFAITKVTPEKLDNEQSMNYQFLQSLHLDDEDIYNLIKPTLDEFDDILNYDYRKAILYLRGVDLKEKTIRNDVADYTRALMIDEDMLNDPYTYSKIKNNISNRIDRAKMGVINVHGNFSVLSGDPYCLCQNMFGLEVTGLLKRGEIYSKYWIDEGVDEVAMFRAPTTNKESNLIRKVVNTEEMQKWYKYMNTVTILNAWDNTCAALNGAD</sequence>
<name>A0A8S5SPL6_9CAUD</name>
<keyword evidence="1" id="KW-0808">Transferase</keyword>